<comment type="function">
    <text evidence="11">A protein kinase that phosphorylates Ser and Thr residues. Probably acts to suppress the effects of stress linked to accumulation of reactive oxygen species. Probably involved in the extracytoplasmic stress response.</text>
</comment>
<dbReference type="Proteomes" id="UP000076830">
    <property type="component" value="Chromosome"/>
</dbReference>
<dbReference type="OrthoDB" id="5392197at2"/>
<dbReference type="InterPro" id="IPR002575">
    <property type="entry name" value="Aminoglycoside_PTrfase"/>
</dbReference>
<dbReference type="InterPro" id="IPR011009">
    <property type="entry name" value="Kinase-like_dom_sf"/>
</dbReference>
<keyword evidence="6 11" id="KW-0547">Nucleotide-binding</keyword>
<keyword evidence="3 11" id="KW-0597">Phosphoprotein</keyword>
<keyword evidence="5 11" id="KW-0479">Metal-binding</keyword>
<keyword evidence="7 11" id="KW-0418">Kinase</keyword>
<feature type="binding site" evidence="11">
    <location>
        <position position="220"/>
    </location>
    <ligand>
        <name>Mg(2+)</name>
        <dbReference type="ChEBI" id="CHEBI:18420"/>
    </ligand>
</feature>
<evidence type="ECO:0000256" key="4">
    <source>
        <dbReference type="ARBA" id="ARBA00022679"/>
    </source>
</evidence>
<dbReference type="PANTHER" id="PTHR39573:SF1">
    <property type="entry name" value="STRESS RESPONSE KINASE A"/>
    <property type="match status" value="1"/>
</dbReference>
<dbReference type="STRING" id="1300342.I596_40"/>
<dbReference type="Pfam" id="PF01636">
    <property type="entry name" value="APH"/>
    <property type="match status" value="1"/>
</dbReference>
<dbReference type="PANTHER" id="PTHR39573">
    <property type="entry name" value="STRESS RESPONSE KINASE A"/>
    <property type="match status" value="1"/>
</dbReference>
<sequence>MNAPAPAPYAGLTPDRVLDAVAAAGFEPDGRLLALPSYENRVYQVGIEDGSPLVAKFYRPQRWTDVAIAEEHAFAHELAEGELPVVAPLRIGGESLLRHEGFRYTLFPRRGGRAPELESSEHLAWIGRLMARLHAVGSRQVFRQRGTIDAETFVRASARTVAGSPLLPPQHHSRYLALAAELADRVEQAFAAVGPRLLRLHGDCHAGNVLWTDAGPHFVDLDDSRMGPAVQDLWMLAPSAEALDALLEGYAEFRDFDWNERRLIEPLRVMRQMHWAGWVVARWHDPAFPQAFPQVGEARWWDQHLADLAEARERLDATFP</sequence>
<feature type="domain" description="Aminoglycoside phosphotransferase" evidence="12">
    <location>
        <begin position="36"/>
        <end position="263"/>
    </location>
</feature>
<comment type="cofactor">
    <cofactor evidence="11">
        <name>Mg(2+)</name>
        <dbReference type="ChEBI" id="CHEBI:18420"/>
    </cofactor>
</comment>
<dbReference type="PATRIC" id="fig|1300342.3.peg.40"/>
<dbReference type="KEGG" id="dko:I596_40"/>
<feature type="binding site" evidence="11">
    <location>
        <position position="208"/>
    </location>
    <ligand>
        <name>Mg(2+)</name>
        <dbReference type="ChEBI" id="CHEBI:18420"/>
    </ligand>
</feature>
<dbReference type="EMBL" id="CP015249">
    <property type="protein sequence ID" value="ANB16080.1"/>
    <property type="molecule type" value="Genomic_DNA"/>
</dbReference>
<dbReference type="GO" id="GO:0005524">
    <property type="term" value="F:ATP binding"/>
    <property type="evidence" value="ECO:0007669"/>
    <property type="project" value="UniProtKB-UniRule"/>
</dbReference>
<evidence type="ECO:0000256" key="9">
    <source>
        <dbReference type="ARBA" id="ARBA00022842"/>
    </source>
</evidence>
<keyword evidence="14" id="KW-1185">Reference proteome</keyword>
<evidence type="ECO:0000313" key="13">
    <source>
        <dbReference type="EMBL" id="ANB16080.1"/>
    </source>
</evidence>
<evidence type="ECO:0000256" key="7">
    <source>
        <dbReference type="ARBA" id="ARBA00022777"/>
    </source>
</evidence>
<comment type="similarity">
    <text evidence="11">Belongs to the SrkA/RdoA protein kinase family.</text>
</comment>
<evidence type="ECO:0000256" key="5">
    <source>
        <dbReference type="ARBA" id="ARBA00022723"/>
    </source>
</evidence>
<feature type="active site" description="Proton acceptor" evidence="11">
    <location>
        <position position="203"/>
    </location>
</feature>
<dbReference type="AlphaFoldDB" id="A0A161HIF0"/>
<reference evidence="13 14" key="1">
    <citation type="submission" date="2016-04" db="EMBL/GenBank/DDBJ databases">
        <title>Complete genome sequence of Dokdonella koreensis DS-123T.</title>
        <authorList>
            <person name="Kim J.F."/>
            <person name="Lee H."/>
            <person name="Kwak M.-J."/>
        </authorList>
    </citation>
    <scope>NUCLEOTIDE SEQUENCE [LARGE SCALE GENOMIC DNA]</scope>
    <source>
        <strain evidence="13 14">DS-123</strain>
    </source>
</reference>
<protein>
    <recommendedName>
        <fullName evidence="11">Stress response kinase A</fullName>
        <ecNumber evidence="11">2.7.11.1</ecNumber>
    </recommendedName>
    <alternativeName>
        <fullName evidence="11">Serine/threonine-protein kinase SrkA</fullName>
    </alternativeName>
</protein>
<feature type="site" description="ATP" evidence="11">
    <location>
        <position position="37"/>
    </location>
</feature>
<dbReference type="GO" id="GO:0005737">
    <property type="term" value="C:cytoplasm"/>
    <property type="evidence" value="ECO:0007669"/>
    <property type="project" value="UniProtKB-SubCell"/>
</dbReference>
<evidence type="ECO:0000256" key="2">
    <source>
        <dbReference type="ARBA" id="ARBA00022527"/>
    </source>
</evidence>
<dbReference type="InterPro" id="IPR032882">
    <property type="entry name" value="SrkA/RdoA"/>
</dbReference>
<evidence type="ECO:0000256" key="8">
    <source>
        <dbReference type="ARBA" id="ARBA00022840"/>
    </source>
</evidence>
<keyword evidence="8 11" id="KW-0067">ATP-binding</keyword>
<evidence type="ECO:0000256" key="1">
    <source>
        <dbReference type="ARBA" id="ARBA00022490"/>
    </source>
</evidence>
<evidence type="ECO:0000256" key="10">
    <source>
        <dbReference type="ARBA" id="ARBA00023016"/>
    </source>
</evidence>
<evidence type="ECO:0000256" key="6">
    <source>
        <dbReference type="ARBA" id="ARBA00022741"/>
    </source>
</evidence>
<dbReference type="EC" id="2.7.11.1" evidence="11"/>
<dbReference type="GO" id="GO:0106310">
    <property type="term" value="F:protein serine kinase activity"/>
    <property type="evidence" value="ECO:0007669"/>
    <property type="project" value="RHEA"/>
</dbReference>
<gene>
    <name evidence="11" type="primary">srkA</name>
    <name evidence="13" type="ORF">I596_40</name>
</gene>
<comment type="catalytic activity">
    <reaction evidence="11">
        <text>L-threonyl-[protein] + ATP = O-phospho-L-threonyl-[protein] + ADP + H(+)</text>
        <dbReference type="Rhea" id="RHEA:46608"/>
        <dbReference type="Rhea" id="RHEA-COMP:11060"/>
        <dbReference type="Rhea" id="RHEA-COMP:11605"/>
        <dbReference type="ChEBI" id="CHEBI:15378"/>
        <dbReference type="ChEBI" id="CHEBI:30013"/>
        <dbReference type="ChEBI" id="CHEBI:30616"/>
        <dbReference type="ChEBI" id="CHEBI:61977"/>
        <dbReference type="ChEBI" id="CHEBI:456216"/>
        <dbReference type="EC" id="2.7.11.1"/>
    </reaction>
</comment>
<dbReference type="Gene3D" id="1.20.1270.170">
    <property type="match status" value="1"/>
</dbReference>
<keyword evidence="9 11" id="KW-0460">Magnesium</keyword>
<keyword evidence="2 11" id="KW-0723">Serine/threonine-protein kinase</keyword>
<dbReference type="Gene3D" id="3.30.200.70">
    <property type="match status" value="1"/>
</dbReference>
<dbReference type="GO" id="GO:0004674">
    <property type="term" value="F:protein serine/threonine kinase activity"/>
    <property type="evidence" value="ECO:0007669"/>
    <property type="project" value="UniProtKB-UniRule"/>
</dbReference>
<dbReference type="SUPFAM" id="SSF56112">
    <property type="entry name" value="Protein kinase-like (PK-like)"/>
    <property type="match status" value="1"/>
</dbReference>
<dbReference type="GO" id="GO:0000287">
    <property type="term" value="F:magnesium ion binding"/>
    <property type="evidence" value="ECO:0007669"/>
    <property type="project" value="UniProtKB-UniRule"/>
</dbReference>
<keyword evidence="4 11" id="KW-0808">Transferase</keyword>
<evidence type="ECO:0000256" key="3">
    <source>
        <dbReference type="ARBA" id="ARBA00022553"/>
    </source>
</evidence>
<comment type="subcellular location">
    <subcellularLocation>
        <location evidence="11">Cytoplasm</location>
    </subcellularLocation>
</comment>
<organism evidence="13 14">
    <name type="scientific">Dokdonella koreensis DS-123</name>
    <dbReference type="NCBI Taxonomy" id="1300342"/>
    <lineage>
        <taxon>Bacteria</taxon>
        <taxon>Pseudomonadati</taxon>
        <taxon>Pseudomonadota</taxon>
        <taxon>Gammaproteobacteria</taxon>
        <taxon>Lysobacterales</taxon>
        <taxon>Rhodanobacteraceae</taxon>
        <taxon>Dokdonella</taxon>
    </lineage>
</organism>
<dbReference type="RefSeq" id="WP_067642502.1">
    <property type="nucleotide sequence ID" value="NZ_CP015249.1"/>
</dbReference>
<evidence type="ECO:0000259" key="12">
    <source>
        <dbReference type="Pfam" id="PF01636"/>
    </source>
</evidence>
<proteinExistence type="inferred from homology"/>
<comment type="subunit">
    <text evidence="11">Monomer.</text>
</comment>
<feature type="active site" evidence="11">
    <location>
        <position position="220"/>
    </location>
</feature>
<accession>A0A161HIF0</accession>
<keyword evidence="1 11" id="KW-0963">Cytoplasm</keyword>
<keyword evidence="10 11" id="KW-0346">Stress response</keyword>
<dbReference type="NCBIfam" id="NF008738">
    <property type="entry name" value="PRK11768.1"/>
    <property type="match status" value="1"/>
</dbReference>
<dbReference type="HAMAP" id="MF_01497">
    <property type="entry name" value="SrkA_kinase"/>
    <property type="match status" value="1"/>
</dbReference>
<evidence type="ECO:0000256" key="11">
    <source>
        <dbReference type="HAMAP-Rule" id="MF_01497"/>
    </source>
</evidence>
<dbReference type="Gene3D" id="1.10.510.10">
    <property type="entry name" value="Transferase(Phosphotransferase) domain 1"/>
    <property type="match status" value="1"/>
</dbReference>
<evidence type="ECO:0000313" key="14">
    <source>
        <dbReference type="Proteomes" id="UP000076830"/>
    </source>
</evidence>
<name>A0A161HIF0_9GAMM</name>
<comment type="catalytic activity">
    <reaction evidence="11">
        <text>L-seryl-[protein] + ATP = O-phospho-L-seryl-[protein] + ADP + H(+)</text>
        <dbReference type="Rhea" id="RHEA:17989"/>
        <dbReference type="Rhea" id="RHEA-COMP:9863"/>
        <dbReference type="Rhea" id="RHEA-COMP:11604"/>
        <dbReference type="ChEBI" id="CHEBI:15378"/>
        <dbReference type="ChEBI" id="CHEBI:29999"/>
        <dbReference type="ChEBI" id="CHEBI:30616"/>
        <dbReference type="ChEBI" id="CHEBI:83421"/>
        <dbReference type="ChEBI" id="CHEBI:456216"/>
        <dbReference type="EC" id="2.7.11.1"/>
    </reaction>
</comment>